<evidence type="ECO:0000313" key="14">
    <source>
        <dbReference type="Proteomes" id="UP001168821"/>
    </source>
</evidence>
<dbReference type="Proteomes" id="UP001168821">
    <property type="component" value="Unassembled WGS sequence"/>
</dbReference>
<dbReference type="SUPFAM" id="SSF51735">
    <property type="entry name" value="NAD(P)-binding Rossmann-fold domains"/>
    <property type="match status" value="1"/>
</dbReference>
<dbReference type="CDD" id="cd05236">
    <property type="entry name" value="FAR-N_SDR_e"/>
    <property type="match status" value="1"/>
</dbReference>
<evidence type="ECO:0000256" key="8">
    <source>
        <dbReference type="ARBA" id="ARBA00023136"/>
    </source>
</evidence>
<evidence type="ECO:0000259" key="12">
    <source>
        <dbReference type="Pfam" id="PF07993"/>
    </source>
</evidence>
<dbReference type="EC" id="1.2.1.84" evidence="10"/>
<evidence type="ECO:0000256" key="5">
    <source>
        <dbReference type="ARBA" id="ARBA00022857"/>
    </source>
</evidence>
<dbReference type="InterPro" id="IPR013120">
    <property type="entry name" value="FAR_NAD-bd"/>
</dbReference>
<keyword evidence="4 10" id="KW-0812">Transmembrane</keyword>
<dbReference type="GO" id="GO:0005777">
    <property type="term" value="C:peroxisome"/>
    <property type="evidence" value="ECO:0007669"/>
    <property type="project" value="TreeGrafter"/>
</dbReference>
<dbReference type="InterPro" id="IPR026055">
    <property type="entry name" value="FAR"/>
</dbReference>
<keyword evidence="6 10" id="KW-1133">Transmembrane helix</keyword>
<dbReference type="PANTHER" id="PTHR11011:SF60">
    <property type="entry name" value="FATTY ACYL-COA REDUCTASE-RELATED"/>
    <property type="match status" value="1"/>
</dbReference>
<evidence type="ECO:0000256" key="3">
    <source>
        <dbReference type="ARBA" id="ARBA00022516"/>
    </source>
</evidence>
<evidence type="ECO:0000256" key="4">
    <source>
        <dbReference type="ARBA" id="ARBA00022692"/>
    </source>
</evidence>
<evidence type="ECO:0000256" key="7">
    <source>
        <dbReference type="ARBA" id="ARBA00023098"/>
    </source>
</evidence>
<comment type="function">
    <text evidence="10">Catalyzes the reduction of fatty acyl-CoA to fatty alcohols.</text>
</comment>
<comment type="caution">
    <text evidence="13">The sequence shown here is derived from an EMBL/GenBank/DDBJ whole genome shotgun (WGS) entry which is preliminary data.</text>
</comment>
<proteinExistence type="inferred from homology"/>
<dbReference type="PANTHER" id="PTHR11011">
    <property type="entry name" value="MALE STERILITY PROTEIN 2-RELATED"/>
    <property type="match status" value="1"/>
</dbReference>
<organism evidence="13 14">
    <name type="scientific">Zophobas morio</name>
    <dbReference type="NCBI Taxonomy" id="2755281"/>
    <lineage>
        <taxon>Eukaryota</taxon>
        <taxon>Metazoa</taxon>
        <taxon>Ecdysozoa</taxon>
        <taxon>Arthropoda</taxon>
        <taxon>Hexapoda</taxon>
        <taxon>Insecta</taxon>
        <taxon>Pterygota</taxon>
        <taxon>Neoptera</taxon>
        <taxon>Endopterygota</taxon>
        <taxon>Coleoptera</taxon>
        <taxon>Polyphaga</taxon>
        <taxon>Cucujiformia</taxon>
        <taxon>Tenebrionidae</taxon>
        <taxon>Zophobas</taxon>
    </lineage>
</organism>
<sequence length="489" mass="56549">MSNDSQIADFFKNQTIFLTGATGLIGKLLVEKLLRTCLDLKKIYILMRAKHGKNPQQRFDDFFDNPCFENINRKDFISKVSFIGGDCKKPDLGLKPEDVDILKNETTCVFHIAANVNFQQTIKESSYNVKATKEMITLAEKMEKLKIFVYVSTAYSNCLNSHIRDEIYQPPIKAQAFLDLVDSCNEDDLENTLLAYLNKWPNNYVVSKCLSEDLIKSSAIGIPTAIIRPAIVTNTIKEPIPGYIDNYHGFIGLVVGGYMGVIQTLYVKKEVQMNLVPADIVCNCILAAAWHTANCKTLTVFNCVGKKISLEKSTNLMKSFYWEFPSVKYLWYQKTSITDSKFWYNVNTFRMLILAYCIDAIFLCLKKPIGARKLCKQITKQLDSLSYFTSREWSFSEDNFMYLWNKMGDRDRAIFPFHVDRIDWNEYLHNCASGIRLYLLKEPITTLPQAKEKLKILFALHYTTVALFYYFLYLLFEFLIKKIYDNYSV</sequence>
<keyword evidence="3 10" id="KW-0444">Lipid biosynthesis</keyword>
<evidence type="ECO:0000313" key="13">
    <source>
        <dbReference type="EMBL" id="KAJ3641744.1"/>
    </source>
</evidence>
<evidence type="ECO:0000256" key="6">
    <source>
        <dbReference type="ARBA" id="ARBA00022989"/>
    </source>
</evidence>
<reference evidence="13" key="1">
    <citation type="journal article" date="2023" name="G3 (Bethesda)">
        <title>Whole genome assemblies of Zophobas morio and Tenebrio molitor.</title>
        <authorList>
            <person name="Kaur S."/>
            <person name="Stinson S.A."/>
            <person name="diCenzo G.C."/>
        </authorList>
    </citation>
    <scope>NUCLEOTIDE SEQUENCE</scope>
    <source>
        <strain evidence="13">QUZm001</strain>
    </source>
</reference>
<dbReference type="GO" id="GO:0080019">
    <property type="term" value="F:alcohol-forming very long-chain fatty acyl-CoA reductase activity"/>
    <property type="evidence" value="ECO:0007669"/>
    <property type="project" value="InterPro"/>
</dbReference>
<dbReference type="InterPro" id="IPR033640">
    <property type="entry name" value="FAR_C"/>
</dbReference>
<evidence type="ECO:0000256" key="9">
    <source>
        <dbReference type="ARBA" id="ARBA00052530"/>
    </source>
</evidence>
<comment type="subcellular location">
    <subcellularLocation>
        <location evidence="1">Membrane</location>
        <topology evidence="1">Multi-pass membrane protein</topology>
    </subcellularLocation>
</comment>
<dbReference type="GO" id="GO:0035336">
    <property type="term" value="P:long-chain fatty-acyl-CoA metabolic process"/>
    <property type="evidence" value="ECO:0007669"/>
    <property type="project" value="TreeGrafter"/>
</dbReference>
<evidence type="ECO:0000256" key="1">
    <source>
        <dbReference type="ARBA" id="ARBA00004141"/>
    </source>
</evidence>
<dbReference type="EMBL" id="JALNTZ010000009">
    <property type="protein sequence ID" value="KAJ3641744.1"/>
    <property type="molecule type" value="Genomic_DNA"/>
</dbReference>
<feature type="domain" description="Thioester reductase (TE)" evidence="12">
    <location>
        <begin position="18"/>
        <end position="285"/>
    </location>
</feature>
<dbReference type="Gene3D" id="3.40.50.720">
    <property type="entry name" value="NAD(P)-binding Rossmann-like Domain"/>
    <property type="match status" value="1"/>
</dbReference>
<keyword evidence="10" id="KW-0560">Oxidoreductase</keyword>
<dbReference type="InterPro" id="IPR036291">
    <property type="entry name" value="NAD(P)-bd_dom_sf"/>
</dbReference>
<dbReference type="CDD" id="cd09071">
    <property type="entry name" value="FAR_C"/>
    <property type="match status" value="1"/>
</dbReference>
<keyword evidence="8 10" id="KW-0472">Membrane</keyword>
<dbReference type="Pfam" id="PF07993">
    <property type="entry name" value="NAD_binding_4"/>
    <property type="match status" value="1"/>
</dbReference>
<accession>A0AA38HV31</accession>
<keyword evidence="14" id="KW-1185">Reference proteome</keyword>
<name>A0AA38HV31_9CUCU</name>
<comment type="similarity">
    <text evidence="2 10">Belongs to the fatty acyl-CoA reductase family.</text>
</comment>
<evidence type="ECO:0000256" key="2">
    <source>
        <dbReference type="ARBA" id="ARBA00005928"/>
    </source>
</evidence>
<protein>
    <recommendedName>
        <fullName evidence="10">Fatty acyl-CoA reductase</fullName>
        <ecNumber evidence="10">1.2.1.84</ecNumber>
    </recommendedName>
</protein>
<dbReference type="FunFam" id="3.40.50.720:FF:000143">
    <property type="entry name" value="Fatty acyl-CoA reductase"/>
    <property type="match status" value="1"/>
</dbReference>
<dbReference type="AlphaFoldDB" id="A0AA38HV31"/>
<keyword evidence="7 10" id="KW-0443">Lipid metabolism</keyword>
<dbReference type="GO" id="GO:0016020">
    <property type="term" value="C:membrane"/>
    <property type="evidence" value="ECO:0007669"/>
    <property type="project" value="UniProtKB-SubCell"/>
</dbReference>
<dbReference type="Pfam" id="PF03015">
    <property type="entry name" value="Sterile"/>
    <property type="match status" value="1"/>
</dbReference>
<gene>
    <name evidence="13" type="ORF">Zmor_028223</name>
</gene>
<comment type="catalytic activity">
    <reaction evidence="9 10">
        <text>a long-chain fatty acyl-CoA + 2 NADPH + 2 H(+) = a long-chain primary fatty alcohol + 2 NADP(+) + CoA</text>
        <dbReference type="Rhea" id="RHEA:52716"/>
        <dbReference type="ChEBI" id="CHEBI:15378"/>
        <dbReference type="ChEBI" id="CHEBI:57287"/>
        <dbReference type="ChEBI" id="CHEBI:57783"/>
        <dbReference type="ChEBI" id="CHEBI:58349"/>
        <dbReference type="ChEBI" id="CHEBI:77396"/>
        <dbReference type="ChEBI" id="CHEBI:83139"/>
        <dbReference type="EC" id="1.2.1.84"/>
    </reaction>
</comment>
<dbReference type="GO" id="GO:0102965">
    <property type="term" value="F:alcohol-forming long-chain fatty acyl-CoA reductase activity"/>
    <property type="evidence" value="ECO:0007669"/>
    <property type="project" value="UniProtKB-EC"/>
</dbReference>
<feature type="transmembrane region" description="Helical" evidence="10">
    <location>
        <begin position="456"/>
        <end position="476"/>
    </location>
</feature>
<feature type="domain" description="Fatty acyl-CoA reductase C-terminal" evidence="11">
    <location>
        <begin position="351"/>
        <end position="442"/>
    </location>
</feature>
<keyword evidence="5 10" id="KW-0521">NADP</keyword>
<evidence type="ECO:0000259" key="11">
    <source>
        <dbReference type="Pfam" id="PF03015"/>
    </source>
</evidence>
<evidence type="ECO:0000256" key="10">
    <source>
        <dbReference type="RuleBase" id="RU363097"/>
    </source>
</evidence>